<dbReference type="FunCoup" id="A0A1Y1M6F4">
    <property type="interactions" value="166"/>
</dbReference>
<sequence length="544" mass="61479">MEHAILFNKSYQERLQEFTDVLGGCNILPASQIFKEWCVYLQLSVDVCGWQAIWKIPRLTCEEFKIEFPTIALVYVDDVVYEELHANVRIITLQDEIDLPKVHCVPLIQLWPTQKQDKSVCLNLTLTANSIEMLRIFYTNLFLPWDIEEDCRNWFDKHLSSRLHLFYDLRNGTIPAPTAEIIKGLLTEARHLEIRQNCLLQNIDDDIPEQSKQAENLLIIRARMMEIRNEVEMLENPLLRNVLLENKPDPPSQSDERQYWAVFEEGKNDDFLSFLHQIKADTNDIICQSNLSLVLEAACTNDVIFLSPGKHIFSSLCALGEGGVIKGINSVGNTTLSSINEDIMLDCCGDTLFENITINVGSAQCGILVRSGCVTLRNCTIMGDFKSSTRQGIIVLADGKLNVEKCNITGFYSAIIVNSRATFSIIDSVISGVSVGVKLYDDSNIVIRNVRFEDCRDYGIYKETDNLLLCCAGEFDVLSKFAGIVMEDVVSDRIGKCPAKIHQKREIEPISDLLSNVHLNPVYMQHTCADSENEDVNVIMCDSN</sequence>
<feature type="domain" description="Right handed beta helix" evidence="4">
    <location>
        <begin position="366"/>
        <end position="463"/>
    </location>
</feature>
<reference evidence="7 8" key="2">
    <citation type="journal article" date="2018" name="Elife">
        <title>Firefly genomes illuminate parallel origins of bioluminescence in beetles.</title>
        <authorList>
            <person name="Fallon T.R."/>
            <person name="Lower S.E."/>
            <person name="Chang C.H."/>
            <person name="Bessho-Uehara M."/>
            <person name="Martin G.J."/>
            <person name="Bewick A.J."/>
            <person name="Behringer M."/>
            <person name="Debat H.J."/>
            <person name="Wong I."/>
            <person name="Day J.C."/>
            <person name="Suvorov A."/>
            <person name="Silva C.J."/>
            <person name="Stanger-Hall K.F."/>
            <person name="Hall D.W."/>
            <person name="Schmitz R.J."/>
            <person name="Nelson D.R."/>
            <person name="Lewis S.M."/>
            <person name="Shigenobu S."/>
            <person name="Bybee S.M."/>
            <person name="Larracuente A.M."/>
            <person name="Oba Y."/>
            <person name="Weng J.K."/>
        </authorList>
    </citation>
    <scope>NUCLEOTIDE SEQUENCE [LARGE SCALE GENOMIC DNA]</scope>
    <source>
        <strain evidence="7">1611_PpyrPB1</strain>
        <tissue evidence="7">Whole body</tissue>
    </source>
</reference>
<dbReference type="Gene3D" id="2.160.20.10">
    <property type="entry name" value="Single-stranded right-handed beta-helix, Pectin lyase-like"/>
    <property type="match status" value="1"/>
</dbReference>
<dbReference type="Proteomes" id="UP000327044">
    <property type="component" value="Unassembled WGS sequence"/>
</dbReference>
<evidence type="ECO:0000313" key="7">
    <source>
        <dbReference type="EMBL" id="KAB0804033.1"/>
    </source>
</evidence>
<evidence type="ECO:0000256" key="2">
    <source>
        <dbReference type="ARBA" id="ARBA00022490"/>
    </source>
</evidence>
<keyword evidence="3" id="KW-0206">Cytoskeleton</keyword>
<dbReference type="PANTHER" id="PTHR14695">
    <property type="entry name" value="SHC SH2-DOMAIN BINDING PROTEIN 1-RELATED"/>
    <property type="match status" value="1"/>
</dbReference>
<evidence type="ECO:0000256" key="3">
    <source>
        <dbReference type="ARBA" id="ARBA00023212"/>
    </source>
</evidence>
<dbReference type="GO" id="GO:0005819">
    <property type="term" value="C:spindle"/>
    <property type="evidence" value="ECO:0007669"/>
    <property type="project" value="UniProtKB-SubCell"/>
</dbReference>
<dbReference type="AlphaFoldDB" id="A0A1Y1M6F4"/>
<accession>A0A1Y1M6F4</accession>
<dbReference type="GO" id="GO:0007283">
    <property type="term" value="P:spermatogenesis"/>
    <property type="evidence" value="ECO:0007669"/>
    <property type="project" value="TreeGrafter"/>
</dbReference>
<dbReference type="InterPro" id="IPR039448">
    <property type="entry name" value="Beta_helix"/>
</dbReference>
<dbReference type="PANTHER" id="PTHR14695:SF4">
    <property type="entry name" value="PROTEIN NESSUN DORMA"/>
    <property type="match status" value="1"/>
</dbReference>
<dbReference type="InterPro" id="IPR057508">
    <property type="entry name" value="SHCBP-like_N"/>
</dbReference>
<keyword evidence="8" id="KW-1185">Reference proteome</keyword>
<reference evidence="7" key="3">
    <citation type="submission" date="2019-08" db="EMBL/GenBank/DDBJ databases">
        <authorList>
            <consortium name="Photinus pyralis genome working group"/>
            <person name="Fallon T.R."/>
            <person name="Sander Lower S.E."/>
            <person name="Weng J.-K."/>
        </authorList>
    </citation>
    <scope>NUCLEOTIDE SEQUENCE</scope>
    <source>
        <strain evidence="7">1611_PpyrPB1</strain>
        <tissue evidence="7">Whole body</tissue>
    </source>
</reference>
<dbReference type="Pfam" id="PF13229">
    <property type="entry name" value="Beta_helix"/>
    <property type="match status" value="1"/>
</dbReference>
<evidence type="ECO:0000256" key="1">
    <source>
        <dbReference type="ARBA" id="ARBA00004186"/>
    </source>
</evidence>
<protein>
    <submittedName>
        <fullName evidence="6">Uncharacterized protein</fullName>
    </submittedName>
</protein>
<evidence type="ECO:0000313" key="6">
    <source>
        <dbReference type="EMBL" id="JAV81419.1"/>
    </source>
</evidence>
<dbReference type="EMBL" id="GEZM01039091">
    <property type="protein sequence ID" value="JAV81419.1"/>
    <property type="molecule type" value="Transcribed_RNA"/>
</dbReference>
<keyword evidence="2" id="KW-0963">Cytoplasm</keyword>
<proteinExistence type="predicted"/>
<dbReference type="SUPFAM" id="SSF51126">
    <property type="entry name" value="Pectin lyase-like"/>
    <property type="match status" value="1"/>
</dbReference>
<name>A0A1Y1M6F4_PHOPY</name>
<dbReference type="OrthoDB" id="5978115at2759"/>
<reference evidence="6" key="1">
    <citation type="journal article" date="2016" name="Sci. Rep.">
        <title>Molecular characterization of firefly nuptial gifts: a multi-omics approach sheds light on postcopulatory sexual selection.</title>
        <authorList>
            <person name="Al-Wathiqui N."/>
            <person name="Fallon T.R."/>
            <person name="South A."/>
            <person name="Weng J.K."/>
            <person name="Lewis S.M."/>
        </authorList>
    </citation>
    <scope>NUCLEOTIDE SEQUENCE</scope>
</reference>
<dbReference type="EMBL" id="VVIM01000001">
    <property type="protein sequence ID" value="KAB0804033.1"/>
    <property type="molecule type" value="Genomic_DNA"/>
</dbReference>
<feature type="domain" description="SHC SH2" evidence="5">
    <location>
        <begin position="13"/>
        <end position="240"/>
    </location>
</feature>
<dbReference type="InterPro" id="IPR011050">
    <property type="entry name" value="Pectin_lyase_fold/virulence"/>
</dbReference>
<dbReference type="GO" id="GO:0007112">
    <property type="term" value="P:male meiosis cytokinesis"/>
    <property type="evidence" value="ECO:0007669"/>
    <property type="project" value="TreeGrafter"/>
</dbReference>
<dbReference type="InterPro" id="IPR045140">
    <property type="entry name" value="SHCBP1-like"/>
</dbReference>
<comment type="subcellular location">
    <subcellularLocation>
        <location evidence="1">Cytoplasm</location>
        <location evidence="1">Cytoskeleton</location>
        <location evidence="1">Spindle</location>
    </subcellularLocation>
</comment>
<evidence type="ECO:0000259" key="4">
    <source>
        <dbReference type="Pfam" id="PF13229"/>
    </source>
</evidence>
<evidence type="ECO:0000313" key="8">
    <source>
        <dbReference type="Proteomes" id="UP000327044"/>
    </source>
</evidence>
<evidence type="ECO:0000259" key="5">
    <source>
        <dbReference type="Pfam" id="PF23762"/>
    </source>
</evidence>
<gene>
    <name evidence="7" type="ORF">PPYR_01003</name>
</gene>
<organism evidence="6">
    <name type="scientific">Photinus pyralis</name>
    <name type="common">Common eastern firefly</name>
    <name type="synonym">Lampyris pyralis</name>
    <dbReference type="NCBI Taxonomy" id="7054"/>
    <lineage>
        <taxon>Eukaryota</taxon>
        <taxon>Metazoa</taxon>
        <taxon>Ecdysozoa</taxon>
        <taxon>Arthropoda</taxon>
        <taxon>Hexapoda</taxon>
        <taxon>Insecta</taxon>
        <taxon>Pterygota</taxon>
        <taxon>Neoptera</taxon>
        <taxon>Endopterygota</taxon>
        <taxon>Coleoptera</taxon>
        <taxon>Polyphaga</taxon>
        <taxon>Elateriformia</taxon>
        <taxon>Elateroidea</taxon>
        <taxon>Lampyridae</taxon>
        <taxon>Lampyrinae</taxon>
        <taxon>Photinus</taxon>
    </lineage>
</organism>
<dbReference type="Pfam" id="PF23762">
    <property type="entry name" value="SHCBP_N"/>
    <property type="match status" value="1"/>
</dbReference>
<dbReference type="InterPro" id="IPR012334">
    <property type="entry name" value="Pectin_lyas_fold"/>
</dbReference>
<dbReference type="InParanoid" id="A0A1Y1M6F4"/>